<dbReference type="Pfam" id="PF04333">
    <property type="entry name" value="MlaA"/>
    <property type="match status" value="1"/>
</dbReference>
<evidence type="ECO:0000256" key="4">
    <source>
        <dbReference type="SAM" id="SignalP"/>
    </source>
</evidence>
<dbReference type="PANTHER" id="PTHR30035:SF3">
    <property type="entry name" value="INTERMEMBRANE PHOSPHOLIPID TRANSPORT SYSTEM LIPOPROTEIN MLAA"/>
    <property type="match status" value="1"/>
</dbReference>
<keyword evidence="2 4" id="KW-0732">Signal</keyword>
<dbReference type="PRINTS" id="PR01805">
    <property type="entry name" value="VACJLIPOPROT"/>
</dbReference>
<accession>A0A285IVA6</accession>
<keyword evidence="6" id="KW-1185">Reference proteome</keyword>
<name>A0A285IVA6_9GAMM</name>
<evidence type="ECO:0000313" key="6">
    <source>
        <dbReference type="Proteomes" id="UP000219353"/>
    </source>
</evidence>
<dbReference type="PROSITE" id="PS51257">
    <property type="entry name" value="PROKAR_LIPOPROTEIN"/>
    <property type="match status" value="1"/>
</dbReference>
<feature type="region of interest" description="Disordered" evidence="3">
    <location>
        <begin position="32"/>
        <end position="56"/>
    </location>
</feature>
<gene>
    <name evidence="5" type="ORF">SAMN06297280_2019</name>
</gene>
<dbReference type="RefSeq" id="WP_097111249.1">
    <property type="nucleotide sequence ID" value="NZ_OBEB01000003.1"/>
</dbReference>
<comment type="similarity">
    <text evidence="1">Belongs to the MlaA family.</text>
</comment>
<organism evidence="5 6">
    <name type="scientific">Arsukibacterium tuosuense</name>
    <dbReference type="NCBI Taxonomy" id="1323745"/>
    <lineage>
        <taxon>Bacteria</taxon>
        <taxon>Pseudomonadati</taxon>
        <taxon>Pseudomonadota</taxon>
        <taxon>Gammaproteobacteria</taxon>
        <taxon>Chromatiales</taxon>
        <taxon>Chromatiaceae</taxon>
        <taxon>Arsukibacterium</taxon>
    </lineage>
</organism>
<dbReference type="OrthoDB" id="9785326at2"/>
<evidence type="ECO:0000256" key="3">
    <source>
        <dbReference type="SAM" id="MobiDB-lite"/>
    </source>
</evidence>
<evidence type="ECO:0000256" key="2">
    <source>
        <dbReference type="ARBA" id="ARBA00022729"/>
    </source>
</evidence>
<dbReference type="GO" id="GO:0016020">
    <property type="term" value="C:membrane"/>
    <property type="evidence" value="ECO:0007669"/>
    <property type="project" value="InterPro"/>
</dbReference>
<reference evidence="6" key="1">
    <citation type="submission" date="2017-09" db="EMBL/GenBank/DDBJ databases">
        <authorList>
            <person name="Varghese N."/>
            <person name="Submissions S."/>
        </authorList>
    </citation>
    <scope>NUCLEOTIDE SEQUENCE [LARGE SCALE GENOMIC DNA]</scope>
    <source>
        <strain evidence="6">CGMCC 1.12461</strain>
    </source>
</reference>
<protein>
    <submittedName>
        <fullName evidence="5">Phospholipid-binding lipoprotein MlaA</fullName>
    </submittedName>
</protein>
<dbReference type="AlphaFoldDB" id="A0A285IVA6"/>
<dbReference type="InterPro" id="IPR007428">
    <property type="entry name" value="MlaA"/>
</dbReference>
<evidence type="ECO:0000256" key="1">
    <source>
        <dbReference type="ARBA" id="ARBA00010634"/>
    </source>
</evidence>
<evidence type="ECO:0000313" key="5">
    <source>
        <dbReference type="EMBL" id="SNY51898.1"/>
    </source>
</evidence>
<sequence length="294" mass="32092">MLVITLKLRVAVLLTLTLVLAGCASKPQPQTSQTAQIAQSNSAQQASSAEQSTDDNEYVAAAAAAETEAPAYADPRDPLESINRPLWDFNYDVLDKYLLRPATVGYMTVVPKPVRKGLINVVENLNEPASFLNGLLQGKPDRAAISAGRFLVNSTVGILGLFDVAAKIGLAEADEDFNQTLAVWGVGDGAFLMIPARGPTTVRGTAGGIVDGLYFPLGLLNTPLTITRFAIDALDSREQLMNLEQMLEDSLDPYAFVKESYYQRQEFKIYDGNPPQPEEEELDDELLDYLDEFQ</sequence>
<dbReference type="Proteomes" id="UP000219353">
    <property type="component" value="Unassembled WGS sequence"/>
</dbReference>
<feature type="chain" id="PRO_5013307004" evidence="4">
    <location>
        <begin position="22"/>
        <end position="294"/>
    </location>
</feature>
<feature type="signal peptide" evidence="4">
    <location>
        <begin position="1"/>
        <end position="21"/>
    </location>
</feature>
<feature type="compositionally biased region" description="Low complexity" evidence="3">
    <location>
        <begin position="32"/>
        <end position="51"/>
    </location>
</feature>
<proteinExistence type="inferred from homology"/>
<dbReference type="EMBL" id="OBEB01000003">
    <property type="protein sequence ID" value="SNY51898.1"/>
    <property type="molecule type" value="Genomic_DNA"/>
</dbReference>
<dbReference type="PANTHER" id="PTHR30035">
    <property type="entry name" value="LIPOPROTEIN VACJ-RELATED"/>
    <property type="match status" value="1"/>
</dbReference>
<keyword evidence="5" id="KW-0449">Lipoprotein</keyword>
<dbReference type="GO" id="GO:0120010">
    <property type="term" value="P:intermembrane phospholipid transfer"/>
    <property type="evidence" value="ECO:0007669"/>
    <property type="project" value="TreeGrafter"/>
</dbReference>